<dbReference type="EMBL" id="CP046639">
    <property type="protein sequence ID" value="QLL66857.1"/>
    <property type="molecule type" value="Genomic_DNA"/>
</dbReference>
<organism evidence="1 2">
    <name type="scientific">Anaplasma phagocytophilum str. Norway variant1</name>
    <dbReference type="NCBI Taxonomy" id="1392506"/>
    <lineage>
        <taxon>Bacteria</taxon>
        <taxon>Pseudomonadati</taxon>
        <taxon>Pseudomonadota</taxon>
        <taxon>Alphaproteobacteria</taxon>
        <taxon>Rickettsiales</taxon>
        <taxon>Anaplasmataceae</taxon>
        <taxon>Anaplasma</taxon>
        <taxon>phagocytophilum group</taxon>
    </lineage>
</organism>
<dbReference type="RefSeq" id="WP_180843430.1">
    <property type="nucleotide sequence ID" value="NZ_CP046639.1"/>
</dbReference>
<reference evidence="1 2" key="1">
    <citation type="submission" date="2019-12" db="EMBL/GenBank/DDBJ databases">
        <title>A sheep strain of Anaplasma phagocytophilum contains multiple genomes.</title>
        <authorList>
            <person name="Barbet A.F."/>
            <person name="Crosby F.L."/>
            <person name="Eskeland S."/>
            <person name="Stuen S."/>
            <person name="Granquist E.G."/>
            <person name="Munderloh U.G."/>
        </authorList>
    </citation>
    <scope>NUCLEOTIDE SEQUENCE [LARGE SCALE GENOMIC DNA]</scope>
    <source>
        <strain evidence="1 2">Norway Variant 1</strain>
    </source>
</reference>
<dbReference type="AlphaFoldDB" id="A0A7H9DZD8"/>
<dbReference type="Proteomes" id="UP000510938">
    <property type="component" value="Chromosome"/>
</dbReference>
<evidence type="ECO:0000313" key="2">
    <source>
        <dbReference type="Proteomes" id="UP000510938"/>
    </source>
</evidence>
<protein>
    <submittedName>
        <fullName evidence="1">Uncharacterized protein</fullName>
    </submittedName>
</protein>
<accession>A0A7H9DZD8</accession>
<name>A0A7H9DZD8_ANAPH</name>
<evidence type="ECO:0000313" key="1">
    <source>
        <dbReference type="EMBL" id="QLL66857.1"/>
    </source>
</evidence>
<proteinExistence type="predicted"/>
<gene>
    <name evidence="1" type="ORF">O998_03590</name>
</gene>
<sequence length="58" mass="6854">MISKREVHVCGVVFFEFWKKSIVARLHTAHVSTKAVVRILERYHIRATREHMPVKLLV</sequence>